<dbReference type="PANTHER" id="PTHR48111">
    <property type="entry name" value="REGULATOR OF RPOS"/>
    <property type="match status" value="1"/>
</dbReference>
<dbReference type="STRING" id="80876.SAMN05421779_105395"/>
<organism evidence="10 11">
    <name type="scientific">Insolitispirillum peregrinum</name>
    <dbReference type="NCBI Taxonomy" id="80876"/>
    <lineage>
        <taxon>Bacteria</taxon>
        <taxon>Pseudomonadati</taxon>
        <taxon>Pseudomonadota</taxon>
        <taxon>Alphaproteobacteria</taxon>
        <taxon>Rhodospirillales</taxon>
        <taxon>Novispirillaceae</taxon>
        <taxon>Insolitispirillum</taxon>
    </lineage>
</organism>
<feature type="DNA-binding region" description="OmpR/PhoB-type" evidence="7">
    <location>
        <begin position="142"/>
        <end position="242"/>
    </location>
</feature>
<dbReference type="AlphaFoldDB" id="A0A1N7NVI9"/>
<gene>
    <name evidence="10" type="ORF">SAMN05421779_105395</name>
</gene>
<dbReference type="Gene3D" id="3.40.50.2300">
    <property type="match status" value="1"/>
</dbReference>
<dbReference type="GO" id="GO:0006355">
    <property type="term" value="P:regulation of DNA-templated transcription"/>
    <property type="evidence" value="ECO:0007669"/>
    <property type="project" value="InterPro"/>
</dbReference>
<dbReference type="CDD" id="cd00383">
    <property type="entry name" value="trans_reg_C"/>
    <property type="match status" value="1"/>
</dbReference>
<sequence length="251" mass="27642">MLRDKRIYVVEDQPDLRTLLASVLTEYGYQVTGYATGREALAAIASAPPDLCLVDLGLPDMDGMAVIRRLHDDRPFGLIILTGRGGVSDRVLGLELGADDYIVKPFEPRELVARVSSVLRRTEQLAALSALSVTQAQDAELAPTARFADWCYDSGSLTLIRGDGAQERLSRAEADMLATFLRSPKRVLSREQLQGDCPDSDDIAFDRAIDVRVSRLRKKLGDDPRSPRLIKTVYGAGYLFASDIAWSGRRS</sequence>
<accession>A0A1N7NVI9</accession>
<dbReference type="InterPro" id="IPR011006">
    <property type="entry name" value="CheY-like_superfamily"/>
</dbReference>
<feature type="domain" description="OmpR/PhoB-type" evidence="9">
    <location>
        <begin position="142"/>
        <end position="242"/>
    </location>
</feature>
<dbReference type="EMBL" id="FTOA01000005">
    <property type="protein sequence ID" value="SIT02405.1"/>
    <property type="molecule type" value="Genomic_DNA"/>
</dbReference>
<dbReference type="PROSITE" id="PS51755">
    <property type="entry name" value="OMPR_PHOB"/>
    <property type="match status" value="1"/>
</dbReference>
<evidence type="ECO:0000256" key="3">
    <source>
        <dbReference type="ARBA" id="ARBA00023015"/>
    </source>
</evidence>
<protein>
    <submittedName>
        <fullName evidence="10">DNA-binding response regulator, OmpR family, contains REC and winged-helix (WHTH) domain</fullName>
    </submittedName>
</protein>
<dbReference type="SMART" id="SM00448">
    <property type="entry name" value="REC"/>
    <property type="match status" value="1"/>
</dbReference>
<dbReference type="InterPro" id="IPR016032">
    <property type="entry name" value="Sig_transdc_resp-reg_C-effctor"/>
</dbReference>
<dbReference type="SUPFAM" id="SSF46894">
    <property type="entry name" value="C-terminal effector domain of the bipartite response regulators"/>
    <property type="match status" value="1"/>
</dbReference>
<dbReference type="GO" id="GO:0000976">
    <property type="term" value="F:transcription cis-regulatory region binding"/>
    <property type="evidence" value="ECO:0007669"/>
    <property type="project" value="TreeGrafter"/>
</dbReference>
<dbReference type="PANTHER" id="PTHR48111:SF4">
    <property type="entry name" value="DNA-BINDING DUAL TRANSCRIPTIONAL REGULATOR OMPR"/>
    <property type="match status" value="1"/>
</dbReference>
<keyword evidence="1 6" id="KW-0597">Phosphoprotein</keyword>
<dbReference type="GO" id="GO:0005829">
    <property type="term" value="C:cytosol"/>
    <property type="evidence" value="ECO:0007669"/>
    <property type="project" value="TreeGrafter"/>
</dbReference>
<evidence type="ECO:0000313" key="10">
    <source>
        <dbReference type="EMBL" id="SIT02405.1"/>
    </source>
</evidence>
<name>A0A1N7NVI9_9PROT</name>
<evidence type="ECO:0000313" key="11">
    <source>
        <dbReference type="Proteomes" id="UP000185678"/>
    </source>
</evidence>
<keyword evidence="2" id="KW-0902">Two-component regulatory system</keyword>
<dbReference type="InterPro" id="IPR001789">
    <property type="entry name" value="Sig_transdc_resp-reg_receiver"/>
</dbReference>
<evidence type="ECO:0000256" key="4">
    <source>
        <dbReference type="ARBA" id="ARBA00023125"/>
    </source>
</evidence>
<keyword evidence="4 7" id="KW-0238">DNA-binding</keyword>
<evidence type="ECO:0000256" key="1">
    <source>
        <dbReference type="ARBA" id="ARBA00022553"/>
    </source>
</evidence>
<reference evidence="10 11" key="1">
    <citation type="submission" date="2017-01" db="EMBL/GenBank/DDBJ databases">
        <authorList>
            <person name="Mah S.A."/>
            <person name="Swanson W.J."/>
            <person name="Moy G.W."/>
            <person name="Vacquier V.D."/>
        </authorList>
    </citation>
    <scope>NUCLEOTIDE SEQUENCE [LARGE SCALE GENOMIC DNA]</scope>
    <source>
        <strain evidence="10 11">DSM 11589</strain>
    </source>
</reference>
<keyword evidence="5" id="KW-0804">Transcription</keyword>
<dbReference type="InterPro" id="IPR036388">
    <property type="entry name" value="WH-like_DNA-bd_sf"/>
</dbReference>
<evidence type="ECO:0000256" key="2">
    <source>
        <dbReference type="ARBA" id="ARBA00023012"/>
    </source>
</evidence>
<evidence type="ECO:0000256" key="5">
    <source>
        <dbReference type="ARBA" id="ARBA00023163"/>
    </source>
</evidence>
<dbReference type="Pfam" id="PF00486">
    <property type="entry name" value="Trans_reg_C"/>
    <property type="match status" value="1"/>
</dbReference>
<dbReference type="RefSeq" id="WP_245821494.1">
    <property type="nucleotide sequence ID" value="NZ_FTOA01000005.1"/>
</dbReference>
<feature type="modified residue" description="4-aspartylphosphate" evidence="6">
    <location>
        <position position="55"/>
    </location>
</feature>
<dbReference type="SUPFAM" id="SSF52172">
    <property type="entry name" value="CheY-like"/>
    <property type="match status" value="1"/>
</dbReference>
<dbReference type="SMART" id="SM00862">
    <property type="entry name" value="Trans_reg_C"/>
    <property type="match status" value="1"/>
</dbReference>
<dbReference type="Pfam" id="PF00072">
    <property type="entry name" value="Response_reg"/>
    <property type="match status" value="1"/>
</dbReference>
<evidence type="ECO:0000256" key="6">
    <source>
        <dbReference type="PROSITE-ProRule" id="PRU00169"/>
    </source>
</evidence>
<dbReference type="GO" id="GO:0000156">
    <property type="term" value="F:phosphorelay response regulator activity"/>
    <property type="evidence" value="ECO:0007669"/>
    <property type="project" value="TreeGrafter"/>
</dbReference>
<keyword evidence="3" id="KW-0805">Transcription regulation</keyword>
<dbReference type="GO" id="GO:0032993">
    <property type="term" value="C:protein-DNA complex"/>
    <property type="evidence" value="ECO:0007669"/>
    <property type="project" value="TreeGrafter"/>
</dbReference>
<evidence type="ECO:0000259" key="8">
    <source>
        <dbReference type="PROSITE" id="PS50110"/>
    </source>
</evidence>
<dbReference type="Proteomes" id="UP000185678">
    <property type="component" value="Unassembled WGS sequence"/>
</dbReference>
<proteinExistence type="predicted"/>
<dbReference type="InterPro" id="IPR001867">
    <property type="entry name" value="OmpR/PhoB-type_DNA-bd"/>
</dbReference>
<feature type="domain" description="Response regulatory" evidence="8">
    <location>
        <begin position="6"/>
        <end position="119"/>
    </location>
</feature>
<evidence type="ECO:0000256" key="7">
    <source>
        <dbReference type="PROSITE-ProRule" id="PRU01091"/>
    </source>
</evidence>
<keyword evidence="11" id="KW-1185">Reference proteome</keyword>
<dbReference type="Gene3D" id="6.10.250.690">
    <property type="match status" value="1"/>
</dbReference>
<dbReference type="PROSITE" id="PS50110">
    <property type="entry name" value="RESPONSE_REGULATORY"/>
    <property type="match status" value="1"/>
</dbReference>
<dbReference type="InterPro" id="IPR039420">
    <property type="entry name" value="WalR-like"/>
</dbReference>
<evidence type="ECO:0000259" key="9">
    <source>
        <dbReference type="PROSITE" id="PS51755"/>
    </source>
</evidence>
<dbReference type="Gene3D" id="1.10.10.10">
    <property type="entry name" value="Winged helix-like DNA-binding domain superfamily/Winged helix DNA-binding domain"/>
    <property type="match status" value="1"/>
</dbReference>